<feature type="transmembrane region" description="Helical" evidence="1">
    <location>
        <begin position="64"/>
        <end position="85"/>
    </location>
</feature>
<gene>
    <name evidence="2" type="ORF">Q5Y73_18215</name>
</gene>
<dbReference type="Pfam" id="PF14329">
    <property type="entry name" value="DUF4386"/>
    <property type="match status" value="1"/>
</dbReference>
<comment type="caution">
    <text evidence="2">The sequence shown here is derived from an EMBL/GenBank/DDBJ whole genome shotgun (WGS) entry which is preliminary data.</text>
</comment>
<dbReference type="InterPro" id="IPR025495">
    <property type="entry name" value="DUF4386"/>
</dbReference>
<protein>
    <submittedName>
        <fullName evidence="2">DUF4386 domain-containing protein</fullName>
    </submittedName>
</protein>
<name>A0ABT9J357_9BACL</name>
<sequence length="239" mass="26258">METLQQDTNQLRKSAVIAGISLLIMTLAAFFSYGYVHSSLITNGESIATLNKIQMSSGLFSAEIFGWLVILITDVLVSWAFYMYLKPIHQGYSLLAAWLRLMYTAILAIAISNLIQVGNLVSDHGELFNQSNDTLASQVMMSIMTFESVWSLGLIVFGLHLLVVGFVALKNKTIPKVISILLVLAGVSYMLVHLLHGFFPILKDATSTIETILSIPMIVGELGFGIWLLIKGGKKPFSN</sequence>
<keyword evidence="1" id="KW-0812">Transmembrane</keyword>
<feature type="transmembrane region" description="Helical" evidence="1">
    <location>
        <begin position="211"/>
        <end position="230"/>
    </location>
</feature>
<feature type="transmembrane region" description="Helical" evidence="1">
    <location>
        <begin position="97"/>
        <end position="115"/>
    </location>
</feature>
<evidence type="ECO:0000256" key="1">
    <source>
        <dbReference type="SAM" id="Phobius"/>
    </source>
</evidence>
<dbReference type="RefSeq" id="WP_305993344.1">
    <property type="nucleotide sequence ID" value="NZ_JAVAMP010000011.1"/>
</dbReference>
<reference evidence="2 3" key="1">
    <citation type="submission" date="2023-08" db="EMBL/GenBank/DDBJ databases">
        <authorList>
            <person name="Park J.-S."/>
        </authorList>
    </citation>
    <scope>NUCLEOTIDE SEQUENCE [LARGE SCALE GENOMIC DNA]</scope>
    <source>
        <strain evidence="2 3">2205SS18-9</strain>
    </source>
</reference>
<evidence type="ECO:0000313" key="2">
    <source>
        <dbReference type="EMBL" id="MDP5276038.1"/>
    </source>
</evidence>
<organism evidence="2 3">
    <name type="scientific">Chengkuizengella axinellae</name>
    <dbReference type="NCBI Taxonomy" id="3064388"/>
    <lineage>
        <taxon>Bacteria</taxon>
        <taxon>Bacillati</taxon>
        <taxon>Bacillota</taxon>
        <taxon>Bacilli</taxon>
        <taxon>Bacillales</taxon>
        <taxon>Paenibacillaceae</taxon>
        <taxon>Chengkuizengella</taxon>
    </lineage>
</organism>
<feature type="transmembrane region" description="Helical" evidence="1">
    <location>
        <begin position="15"/>
        <end position="36"/>
    </location>
</feature>
<keyword evidence="3" id="KW-1185">Reference proteome</keyword>
<accession>A0ABT9J357</accession>
<keyword evidence="1" id="KW-0472">Membrane</keyword>
<proteinExistence type="predicted"/>
<keyword evidence="1" id="KW-1133">Transmembrane helix</keyword>
<feature type="transmembrane region" description="Helical" evidence="1">
    <location>
        <begin position="181"/>
        <end position="199"/>
    </location>
</feature>
<dbReference type="EMBL" id="JAVAMP010000011">
    <property type="protein sequence ID" value="MDP5276038.1"/>
    <property type="molecule type" value="Genomic_DNA"/>
</dbReference>
<dbReference type="Proteomes" id="UP001231941">
    <property type="component" value="Unassembled WGS sequence"/>
</dbReference>
<feature type="transmembrane region" description="Helical" evidence="1">
    <location>
        <begin position="149"/>
        <end position="169"/>
    </location>
</feature>
<evidence type="ECO:0000313" key="3">
    <source>
        <dbReference type="Proteomes" id="UP001231941"/>
    </source>
</evidence>